<dbReference type="PANTHER" id="PTHR33795:SF1">
    <property type="entry name" value="INSERTION ELEMENT IS150 PROTEIN INSJ"/>
    <property type="match status" value="1"/>
</dbReference>
<sequence>MTKYSFEQKVTVVAAYFSGTLTQKELAQHYHMTPRLVSKWVNQVRTTGYDALKIKNKQRYFDAQAKFAILNYKTTHHMS</sequence>
<comment type="caution">
    <text evidence="1">The sequence shown here is derived from an EMBL/GenBank/DDBJ whole genome shotgun (WGS) entry which is preliminary data.</text>
</comment>
<dbReference type="InterPro" id="IPR052057">
    <property type="entry name" value="IS150/IS1296_orfA-like"/>
</dbReference>
<evidence type="ECO:0000313" key="1">
    <source>
        <dbReference type="EMBL" id="MEX0381592.1"/>
    </source>
</evidence>
<dbReference type="RefSeq" id="WP_367975419.1">
    <property type="nucleotide sequence ID" value="NZ_JBFPEQ010000001.1"/>
</dbReference>
<dbReference type="Proteomes" id="UP001556617">
    <property type="component" value="Unassembled WGS sequence"/>
</dbReference>
<accession>A0ABV3S550</accession>
<dbReference type="PANTHER" id="PTHR33795">
    <property type="entry name" value="INSERTION ELEMENT IS150 PROTEIN INSJ"/>
    <property type="match status" value="1"/>
</dbReference>
<proteinExistence type="predicted"/>
<protein>
    <submittedName>
        <fullName evidence="1">Transposase</fullName>
    </submittedName>
</protein>
<keyword evidence="2" id="KW-1185">Reference proteome</keyword>
<organism evidence="1 2">
    <name type="scientific">Leuconostoc aquikimchii</name>
    <dbReference type="NCBI Taxonomy" id="3236804"/>
    <lineage>
        <taxon>Bacteria</taxon>
        <taxon>Bacillati</taxon>
        <taxon>Bacillota</taxon>
        <taxon>Bacilli</taxon>
        <taxon>Lactobacillales</taxon>
        <taxon>Lactobacillaceae</taxon>
        <taxon>Leuconostoc</taxon>
    </lineage>
</organism>
<dbReference type="EMBL" id="JBFPER010000001">
    <property type="protein sequence ID" value="MEX0381592.1"/>
    <property type="molecule type" value="Genomic_DNA"/>
</dbReference>
<reference evidence="1 2" key="1">
    <citation type="submission" date="2024-07" db="EMBL/GenBank/DDBJ databases">
        <authorList>
            <person name="Yun M."/>
        </authorList>
    </citation>
    <scope>NUCLEOTIDE SEQUENCE [LARGE SCALE GENOMIC DNA]</scope>
    <source>
        <strain evidence="1 2">MS01</strain>
    </source>
</reference>
<dbReference type="Gene3D" id="1.10.10.10">
    <property type="entry name" value="Winged helix-like DNA-binding domain superfamily/Winged helix DNA-binding domain"/>
    <property type="match status" value="1"/>
</dbReference>
<gene>
    <name evidence="1" type="ORF">AB3K24_09655</name>
</gene>
<name>A0ABV3S550_9LACO</name>
<dbReference type="InterPro" id="IPR036388">
    <property type="entry name" value="WH-like_DNA-bd_sf"/>
</dbReference>
<evidence type="ECO:0000313" key="2">
    <source>
        <dbReference type="Proteomes" id="UP001556617"/>
    </source>
</evidence>
<dbReference type="InterPro" id="IPR010921">
    <property type="entry name" value="Trp_repressor/repl_initiator"/>
</dbReference>
<dbReference type="SUPFAM" id="SSF48295">
    <property type="entry name" value="TrpR-like"/>
    <property type="match status" value="1"/>
</dbReference>
<dbReference type="InterPro" id="IPR009534">
    <property type="entry name" value="DUF1153"/>
</dbReference>
<dbReference type="Pfam" id="PF06627">
    <property type="entry name" value="DUF1153"/>
    <property type="match status" value="1"/>
</dbReference>